<dbReference type="PANTHER" id="PTHR33542:SF5">
    <property type="entry name" value="FERROCHELATASE CHE1"/>
    <property type="match status" value="1"/>
</dbReference>
<protein>
    <submittedName>
        <fullName evidence="3">Cobalamin biosynthesis protein CbiX</fullName>
    </submittedName>
</protein>
<keyword evidence="1" id="KW-0479">Metal-binding</keyword>
<dbReference type="GO" id="GO:0016829">
    <property type="term" value="F:lyase activity"/>
    <property type="evidence" value="ECO:0007669"/>
    <property type="project" value="UniProtKB-KW"/>
</dbReference>
<gene>
    <name evidence="3" type="ORF">nbrc107696_27820</name>
</gene>
<dbReference type="PANTHER" id="PTHR33542">
    <property type="entry name" value="SIROHYDROCHLORIN FERROCHELATASE, CHLOROPLASTIC"/>
    <property type="match status" value="1"/>
</dbReference>
<comment type="caution">
    <text evidence="3">The sequence shown here is derived from an EMBL/GenBank/DDBJ whole genome shotgun (WGS) entry which is preliminary data.</text>
</comment>
<name>A0A7I9VAC5_9ACTN</name>
<dbReference type="InterPro" id="IPR002762">
    <property type="entry name" value="CbiX-like"/>
</dbReference>
<keyword evidence="2" id="KW-0456">Lyase</keyword>
<dbReference type="AlphaFoldDB" id="A0A7I9VAC5"/>
<reference evidence="4" key="1">
    <citation type="submission" date="2019-06" db="EMBL/GenBank/DDBJ databases">
        <title>Gordonia isolated from sludge of a wastewater treatment plant.</title>
        <authorList>
            <person name="Tamura T."/>
            <person name="Aoyama K."/>
            <person name="Kang Y."/>
            <person name="Saito S."/>
            <person name="Akiyama N."/>
            <person name="Yazawa K."/>
            <person name="Gonoi T."/>
            <person name="Mikami Y."/>
        </authorList>
    </citation>
    <scope>NUCLEOTIDE SEQUENCE [LARGE SCALE GENOMIC DNA]</scope>
    <source>
        <strain evidence="4">NBRC 107696</strain>
    </source>
</reference>
<proteinExistence type="predicted"/>
<dbReference type="Gene3D" id="3.40.50.1400">
    <property type="match status" value="2"/>
</dbReference>
<dbReference type="CDD" id="cd03416">
    <property type="entry name" value="CbiX_SirB_N"/>
    <property type="match status" value="1"/>
</dbReference>
<dbReference type="InterPro" id="IPR050963">
    <property type="entry name" value="Sirohydro_Cobaltochel/CbiX"/>
</dbReference>
<organism evidence="3 4">
    <name type="scientific">Gordonia spumicola</name>
    <dbReference type="NCBI Taxonomy" id="589161"/>
    <lineage>
        <taxon>Bacteria</taxon>
        <taxon>Bacillati</taxon>
        <taxon>Actinomycetota</taxon>
        <taxon>Actinomycetes</taxon>
        <taxon>Mycobacteriales</taxon>
        <taxon>Gordoniaceae</taxon>
        <taxon>Gordonia</taxon>
    </lineage>
</organism>
<dbReference type="Pfam" id="PF01903">
    <property type="entry name" value="CbiX"/>
    <property type="match status" value="1"/>
</dbReference>
<dbReference type="EMBL" id="BJOV01000005">
    <property type="protein sequence ID" value="GEE02336.1"/>
    <property type="molecule type" value="Genomic_DNA"/>
</dbReference>
<dbReference type="SUPFAM" id="SSF53800">
    <property type="entry name" value="Chelatase"/>
    <property type="match status" value="1"/>
</dbReference>
<evidence type="ECO:0000256" key="1">
    <source>
        <dbReference type="ARBA" id="ARBA00022723"/>
    </source>
</evidence>
<sequence>MAHGTRNPHGVALIGDLARAMRERLDVDVSVAFVDVLGPSPSEALARRSAPRAVPERGRGAQSRGVTVVPAFLGRGYHVRRDIPDHLSRPGLPPTTVTDSLGPSDEVLAALVDRLDEAGRRRGDTVVLAAAGSSDPMAVADVEEVADRLSSLVDAPVTVAFAAPSPRVAHIPSVAEAVSRTRGRVAVASHLLAPGLFQSRLVESGADVVARPLGLHPLIVDRACALAARPVTV</sequence>
<evidence type="ECO:0000313" key="4">
    <source>
        <dbReference type="Proteomes" id="UP000444960"/>
    </source>
</evidence>
<evidence type="ECO:0000313" key="3">
    <source>
        <dbReference type="EMBL" id="GEE02336.1"/>
    </source>
</evidence>
<accession>A0A7I9VAC5</accession>
<evidence type="ECO:0000256" key="2">
    <source>
        <dbReference type="ARBA" id="ARBA00023239"/>
    </source>
</evidence>
<dbReference type="GO" id="GO:0046872">
    <property type="term" value="F:metal ion binding"/>
    <property type="evidence" value="ECO:0007669"/>
    <property type="project" value="UniProtKB-KW"/>
</dbReference>
<keyword evidence="4" id="KW-1185">Reference proteome</keyword>
<dbReference type="Proteomes" id="UP000444960">
    <property type="component" value="Unassembled WGS sequence"/>
</dbReference>